<organism evidence="5 6">
    <name type="scientific">Cupriavidus phytorum</name>
    <dbReference type="NCBI Taxonomy" id="3024399"/>
    <lineage>
        <taxon>Bacteria</taxon>
        <taxon>Pseudomonadati</taxon>
        <taxon>Pseudomonadota</taxon>
        <taxon>Betaproteobacteria</taxon>
        <taxon>Burkholderiales</taxon>
        <taxon>Burkholderiaceae</taxon>
        <taxon>Cupriavidus</taxon>
    </lineage>
</organism>
<evidence type="ECO:0000256" key="3">
    <source>
        <dbReference type="SAM" id="SignalP"/>
    </source>
</evidence>
<dbReference type="Pfam" id="PF13458">
    <property type="entry name" value="Peripla_BP_6"/>
    <property type="match status" value="1"/>
</dbReference>
<dbReference type="PANTHER" id="PTHR30483:SF6">
    <property type="entry name" value="PERIPLASMIC BINDING PROTEIN OF ABC TRANSPORTER FOR NATURAL AMINO ACIDS"/>
    <property type="match status" value="1"/>
</dbReference>
<proteinExistence type="inferred from homology"/>
<evidence type="ECO:0000256" key="2">
    <source>
        <dbReference type="ARBA" id="ARBA00022729"/>
    </source>
</evidence>
<evidence type="ECO:0000256" key="1">
    <source>
        <dbReference type="ARBA" id="ARBA00010062"/>
    </source>
</evidence>
<dbReference type="InterPro" id="IPR028081">
    <property type="entry name" value="Leu-bd"/>
</dbReference>
<dbReference type="Gene3D" id="3.40.50.2300">
    <property type="match status" value="2"/>
</dbReference>
<evidence type="ECO:0000313" key="5">
    <source>
        <dbReference type="EMBL" id="PZX21127.1"/>
    </source>
</evidence>
<comment type="caution">
    <text evidence="5">The sequence shown here is derived from an EMBL/GenBank/DDBJ whole genome shotgun (WGS) entry which is preliminary data.</text>
</comment>
<dbReference type="PROSITE" id="PS51257">
    <property type="entry name" value="PROKAR_LIPOPROTEIN"/>
    <property type="match status" value="1"/>
</dbReference>
<keyword evidence="2 3" id="KW-0732">Signal</keyword>
<evidence type="ECO:0000259" key="4">
    <source>
        <dbReference type="Pfam" id="PF13458"/>
    </source>
</evidence>
<feature type="chain" id="PRO_5016018188" evidence="3">
    <location>
        <begin position="29"/>
        <end position="413"/>
    </location>
</feature>
<dbReference type="CDD" id="cd06327">
    <property type="entry name" value="PBP1_SBP-like"/>
    <property type="match status" value="1"/>
</dbReference>
<dbReference type="PANTHER" id="PTHR30483">
    <property type="entry name" value="LEUCINE-SPECIFIC-BINDING PROTEIN"/>
    <property type="match status" value="1"/>
</dbReference>
<accession>A0A2W7NND3</accession>
<feature type="domain" description="Leucine-binding protein" evidence="4">
    <location>
        <begin position="39"/>
        <end position="376"/>
    </location>
</feature>
<keyword evidence="6" id="KW-1185">Reference proteome</keyword>
<dbReference type="Proteomes" id="UP000249638">
    <property type="component" value="Unassembled WGS sequence"/>
</dbReference>
<reference evidence="5" key="1">
    <citation type="submission" date="2018-06" db="EMBL/GenBank/DDBJ databases">
        <title>Genomic Encyclopedia of Type Strains, Phase IV (KMG-V): Genome sequencing to study the core and pangenomes of soil and plant-associated prokaryotes.</title>
        <authorList>
            <person name="Whitman W."/>
        </authorList>
    </citation>
    <scope>NUCLEOTIDE SEQUENCE [LARGE SCALE GENOMIC DNA]</scope>
    <source>
        <strain evidence="5">MLR2-44</strain>
    </source>
</reference>
<feature type="signal peptide" evidence="3">
    <location>
        <begin position="1"/>
        <end position="28"/>
    </location>
</feature>
<dbReference type="EMBL" id="QKZN01000020">
    <property type="protein sequence ID" value="PZX21127.1"/>
    <property type="molecule type" value="Genomic_DNA"/>
</dbReference>
<dbReference type="AlphaFoldDB" id="A0A2W7NND3"/>
<dbReference type="SUPFAM" id="SSF53822">
    <property type="entry name" value="Periplasmic binding protein-like I"/>
    <property type="match status" value="1"/>
</dbReference>
<evidence type="ECO:0000313" key="6">
    <source>
        <dbReference type="Proteomes" id="UP000249638"/>
    </source>
</evidence>
<gene>
    <name evidence="5" type="ORF">C7416_12011</name>
</gene>
<dbReference type="InterPro" id="IPR028082">
    <property type="entry name" value="Peripla_BP_I"/>
</dbReference>
<protein>
    <submittedName>
        <fullName evidence="5">Amino acid/amide ABC transporter substrate-binding protein (HAAT family)</fullName>
    </submittedName>
</protein>
<dbReference type="InterPro" id="IPR051010">
    <property type="entry name" value="BCAA_transport"/>
</dbReference>
<sequence length="413" mass="44516">MTLRHSIRRRAAGMLAVATALACGAAQAQPRAAISDDVVKLGMLLDMSGLYADVTGRGSATAAQMAIDDFGGKVLGKKIELLVVDHQNKADIAANKAREWYDTGNVDAILDVAASAPALAVLEVAKQKNRIVVFSGPGTERITNDLCTPVSVHYAYDTYALANTTARATVQRGGKSWFFLTADYAFGHTLQDSATAVINETGGKVVGAARHPIGASDFASYLLQAQASKAQIVGLANAGGDAINAIKAASEFGLTRNNAQRMAGLLLYVNDIHALGLKTTAGLLLTEGFYWDMNDATRAWSRRYFEKLKKMPNMSQAGAYSSVMHYLKAVQAAGTDETAAVMKQMKAMPINDFFAKNGRIREDGRMIHDMYLFEVKTPAESKYPWDYYKVAATVPGEQAFMPASKSKCPLLRH</sequence>
<name>A0A2W7NND3_9BURK</name>
<comment type="similarity">
    <text evidence="1">Belongs to the leucine-binding protein family.</text>
</comment>